<dbReference type="AlphaFoldDB" id="A0A7Y2L4U0"/>
<evidence type="ECO:0000313" key="2">
    <source>
        <dbReference type="EMBL" id="NNG65808.1"/>
    </source>
</evidence>
<reference evidence="2 3" key="1">
    <citation type="submission" date="2020-04" db="EMBL/GenBank/DDBJ databases">
        <title>Draft genome sequence of Caldanaerobacter sunterraneus. strain 1523vc isolated from Griffin hot spring, Kamchatka, Russia.</title>
        <authorList>
            <person name="Toshchakov S.V."/>
            <person name="Podosokorskaya O.A."/>
            <person name="Kublanov I.V."/>
            <person name="Korzhenkov A."/>
            <person name="Patrushev M.V."/>
        </authorList>
    </citation>
    <scope>NUCLEOTIDE SEQUENCE [LARGE SCALE GENOMIC DNA]</scope>
    <source>
        <strain evidence="2 3">1523vc</strain>
    </source>
</reference>
<sequence>MRMNFKIIFVILIIALVLNILIIHINDLKVASRRDIVTSFVWDKKLADNVENGIRVEIYGPNYVDRSSKLQTYQIRLSQSIYKNENWIMLSSMKVKVKAPHNKGEGLWVLRSNAKALFFEKYLIGEPFAFGVYNSGEAYWEIDTLFSAPTFYKERNENNDIALEMYMLPIAGIGEYLCEGKVYVEITFYDVLNRMYIKRSCEVPYYVKIGG</sequence>
<dbReference type="Proteomes" id="UP000529861">
    <property type="component" value="Unassembled WGS sequence"/>
</dbReference>
<keyword evidence="1" id="KW-1133">Transmembrane helix</keyword>
<evidence type="ECO:0000256" key="1">
    <source>
        <dbReference type="SAM" id="Phobius"/>
    </source>
</evidence>
<gene>
    <name evidence="2" type="ORF">HKI81_00905</name>
</gene>
<dbReference type="RefSeq" id="WP_170269957.1">
    <property type="nucleotide sequence ID" value="NZ_JABEQB010000002.1"/>
</dbReference>
<keyword evidence="1" id="KW-0472">Membrane</keyword>
<accession>A0A7Y2L4U0</accession>
<keyword evidence="1" id="KW-0812">Transmembrane</keyword>
<proteinExistence type="predicted"/>
<organism evidence="2 3">
    <name type="scientific">Caldanaerobacter subterraneus</name>
    <dbReference type="NCBI Taxonomy" id="911092"/>
    <lineage>
        <taxon>Bacteria</taxon>
        <taxon>Bacillati</taxon>
        <taxon>Bacillota</taxon>
        <taxon>Clostridia</taxon>
        <taxon>Thermoanaerobacterales</taxon>
        <taxon>Thermoanaerobacteraceae</taxon>
        <taxon>Caldanaerobacter</taxon>
    </lineage>
</organism>
<evidence type="ECO:0000313" key="3">
    <source>
        <dbReference type="Proteomes" id="UP000529861"/>
    </source>
</evidence>
<comment type="caution">
    <text evidence="2">The sequence shown here is derived from an EMBL/GenBank/DDBJ whole genome shotgun (WGS) entry which is preliminary data.</text>
</comment>
<dbReference type="EMBL" id="JABEQB010000002">
    <property type="protein sequence ID" value="NNG65808.1"/>
    <property type="molecule type" value="Genomic_DNA"/>
</dbReference>
<name>A0A7Y2L4U0_9THEO</name>
<protein>
    <submittedName>
        <fullName evidence="2">Uncharacterized protein</fullName>
    </submittedName>
</protein>
<feature type="transmembrane region" description="Helical" evidence="1">
    <location>
        <begin position="7"/>
        <end position="25"/>
    </location>
</feature>